<protein>
    <submittedName>
        <fullName evidence="1">Uncharacterized protein</fullName>
    </submittedName>
</protein>
<evidence type="ECO:0000313" key="2">
    <source>
        <dbReference type="Proteomes" id="UP000178098"/>
    </source>
</evidence>
<dbReference type="Proteomes" id="UP000178098">
    <property type="component" value="Unassembled WGS sequence"/>
</dbReference>
<dbReference type="AlphaFoldDB" id="A0A1F7HEM9"/>
<proteinExistence type="predicted"/>
<evidence type="ECO:0000313" key="1">
    <source>
        <dbReference type="EMBL" id="OGK29719.1"/>
    </source>
</evidence>
<comment type="caution">
    <text evidence="1">The sequence shown here is derived from an EMBL/GenBank/DDBJ whole genome shotgun (WGS) entry which is preliminary data.</text>
</comment>
<organism evidence="1 2">
    <name type="scientific">Candidatus Roizmanbacteria bacterium RIFCSPHIGHO2_02_FULL_43_11</name>
    <dbReference type="NCBI Taxonomy" id="1802043"/>
    <lineage>
        <taxon>Bacteria</taxon>
        <taxon>Candidatus Roizmaniibacteriota</taxon>
    </lineage>
</organism>
<sequence>MVKTLGLLLASVMLIAGVYYFRQQSQKPAQEIHYHAGYEVYKDGALQDFSDLKYMDMEPCVEGEKEEEEKEEHDLDLHDGIGNVAHVHGEGVTWRKLFEYLRQDYPDASVTAYMNGVKLDQVLDKKMNAYDRGVFFVGEDSEQQKHIDESMQRITKDYIVRIEKKGESCTK</sequence>
<name>A0A1F7HEM9_9BACT</name>
<gene>
    <name evidence="1" type="ORF">A3D08_00195</name>
</gene>
<dbReference type="EMBL" id="MFZT01000040">
    <property type="protein sequence ID" value="OGK29719.1"/>
    <property type="molecule type" value="Genomic_DNA"/>
</dbReference>
<reference evidence="1 2" key="1">
    <citation type="journal article" date="2016" name="Nat. Commun.">
        <title>Thousands of microbial genomes shed light on interconnected biogeochemical processes in an aquifer system.</title>
        <authorList>
            <person name="Anantharaman K."/>
            <person name="Brown C.T."/>
            <person name="Hug L.A."/>
            <person name="Sharon I."/>
            <person name="Castelle C.J."/>
            <person name="Probst A.J."/>
            <person name="Thomas B.C."/>
            <person name="Singh A."/>
            <person name="Wilkins M.J."/>
            <person name="Karaoz U."/>
            <person name="Brodie E.L."/>
            <person name="Williams K.H."/>
            <person name="Hubbard S.S."/>
            <person name="Banfield J.F."/>
        </authorList>
    </citation>
    <scope>NUCLEOTIDE SEQUENCE [LARGE SCALE GENOMIC DNA]</scope>
</reference>
<accession>A0A1F7HEM9</accession>